<feature type="region of interest" description="Disordered" evidence="1">
    <location>
        <begin position="87"/>
        <end position="117"/>
    </location>
</feature>
<evidence type="ECO:0000313" key="4">
    <source>
        <dbReference type="Proteomes" id="UP000324222"/>
    </source>
</evidence>
<evidence type="ECO:0000256" key="1">
    <source>
        <dbReference type="SAM" id="MobiDB-lite"/>
    </source>
</evidence>
<accession>A0A5B7H2A9</accession>
<comment type="caution">
    <text evidence="3">The sequence shown here is derived from an EMBL/GenBank/DDBJ whole genome shotgun (WGS) entry which is preliminary data.</text>
</comment>
<sequence>MELRHPTSYDGYNRWFATYAPHWWWWLVVTGGLLVLPWREWCPHGGPARRRGLTAPSVLDSMVARRLRLHPVRTTLAHPFPPYPCHRPSINPPSHPHTPPSPWVIDSGRRPCPREGT</sequence>
<evidence type="ECO:0000313" key="3">
    <source>
        <dbReference type="EMBL" id="MPC63477.1"/>
    </source>
</evidence>
<proteinExistence type="predicted"/>
<organism evidence="3 4">
    <name type="scientific">Portunus trituberculatus</name>
    <name type="common">Swimming crab</name>
    <name type="synonym">Neptunus trituberculatus</name>
    <dbReference type="NCBI Taxonomy" id="210409"/>
    <lineage>
        <taxon>Eukaryota</taxon>
        <taxon>Metazoa</taxon>
        <taxon>Ecdysozoa</taxon>
        <taxon>Arthropoda</taxon>
        <taxon>Crustacea</taxon>
        <taxon>Multicrustacea</taxon>
        <taxon>Malacostraca</taxon>
        <taxon>Eumalacostraca</taxon>
        <taxon>Eucarida</taxon>
        <taxon>Decapoda</taxon>
        <taxon>Pleocyemata</taxon>
        <taxon>Brachyura</taxon>
        <taxon>Eubrachyura</taxon>
        <taxon>Portunoidea</taxon>
        <taxon>Portunidae</taxon>
        <taxon>Portuninae</taxon>
        <taxon>Portunus</taxon>
    </lineage>
</organism>
<dbReference type="EMBL" id="VSRR010020863">
    <property type="protein sequence ID" value="MPC63477.1"/>
    <property type="molecule type" value="Genomic_DNA"/>
</dbReference>
<feature type="transmembrane region" description="Helical" evidence="2">
    <location>
        <begin position="23"/>
        <end position="41"/>
    </location>
</feature>
<dbReference type="AlphaFoldDB" id="A0A5B7H2A9"/>
<reference evidence="3 4" key="1">
    <citation type="submission" date="2019-05" db="EMBL/GenBank/DDBJ databases">
        <title>Another draft genome of Portunus trituberculatus and its Hox gene families provides insights of decapod evolution.</title>
        <authorList>
            <person name="Jeong J.-H."/>
            <person name="Song I."/>
            <person name="Kim S."/>
            <person name="Choi T."/>
            <person name="Kim D."/>
            <person name="Ryu S."/>
            <person name="Kim W."/>
        </authorList>
    </citation>
    <scope>NUCLEOTIDE SEQUENCE [LARGE SCALE GENOMIC DNA]</scope>
    <source>
        <tissue evidence="3">Muscle</tissue>
    </source>
</reference>
<gene>
    <name evidence="3" type="ORF">E2C01_057575</name>
</gene>
<keyword evidence="2" id="KW-1133">Transmembrane helix</keyword>
<keyword evidence="2" id="KW-0812">Transmembrane</keyword>
<feature type="compositionally biased region" description="Pro residues" evidence="1">
    <location>
        <begin position="87"/>
        <end position="102"/>
    </location>
</feature>
<evidence type="ECO:0000256" key="2">
    <source>
        <dbReference type="SAM" id="Phobius"/>
    </source>
</evidence>
<keyword evidence="2" id="KW-0472">Membrane</keyword>
<keyword evidence="4" id="KW-1185">Reference proteome</keyword>
<name>A0A5B7H2A9_PORTR</name>
<feature type="compositionally biased region" description="Basic and acidic residues" evidence="1">
    <location>
        <begin position="107"/>
        <end position="117"/>
    </location>
</feature>
<protein>
    <submittedName>
        <fullName evidence="3">Uncharacterized protein</fullName>
    </submittedName>
</protein>
<dbReference type="Proteomes" id="UP000324222">
    <property type="component" value="Unassembled WGS sequence"/>
</dbReference>